<accession>A0A7Y9UN07</accession>
<evidence type="ECO:0000313" key="2">
    <source>
        <dbReference type="EMBL" id="NYG56697.1"/>
    </source>
</evidence>
<feature type="domain" description="YoaR-like putative peptidoglycan binding" evidence="1">
    <location>
        <begin position="91"/>
        <end position="195"/>
    </location>
</feature>
<dbReference type="InterPro" id="IPR052913">
    <property type="entry name" value="Glycopeptide_resist_protein"/>
</dbReference>
<evidence type="ECO:0000313" key="3">
    <source>
        <dbReference type="Proteomes" id="UP000544110"/>
    </source>
</evidence>
<proteinExistence type="predicted"/>
<comment type="caution">
    <text evidence="2">The sequence shown here is derived from an EMBL/GenBank/DDBJ whole genome shotgun (WGS) entry which is preliminary data.</text>
</comment>
<gene>
    <name evidence="2" type="ORF">BJ989_003001</name>
</gene>
<dbReference type="EMBL" id="JACCAC010000001">
    <property type="protein sequence ID" value="NYG56697.1"/>
    <property type="molecule type" value="Genomic_DNA"/>
</dbReference>
<name>A0A7Y9UN07_9ACTN</name>
<protein>
    <submittedName>
        <fullName evidence="2">Vancomycin resistance protein YoaR</fullName>
    </submittedName>
</protein>
<dbReference type="Pfam" id="PF04294">
    <property type="entry name" value="VanW"/>
    <property type="match status" value="1"/>
</dbReference>
<reference evidence="2 3" key="1">
    <citation type="submission" date="2020-07" db="EMBL/GenBank/DDBJ databases">
        <title>Sequencing the genomes of 1000 actinobacteria strains.</title>
        <authorList>
            <person name="Klenk H.-P."/>
        </authorList>
    </citation>
    <scope>NUCLEOTIDE SEQUENCE [LARGE SCALE GENOMIC DNA]</scope>
    <source>
        <strain evidence="2 3">DSM 24552</strain>
    </source>
</reference>
<evidence type="ECO:0000259" key="1">
    <source>
        <dbReference type="Pfam" id="PF12229"/>
    </source>
</evidence>
<dbReference type="AlphaFoldDB" id="A0A7Y9UN07"/>
<dbReference type="InterPro" id="IPR022029">
    <property type="entry name" value="YoaR-like_PG-bd"/>
</dbReference>
<sequence>MTATKAAKDPAREGRGGKAVLLILLVLVLLAGGGYAAAYAAAGDELPRGTTISGVEVGGLSPAAAEQALREGLADRTERPVTVVTEDGDATVAPADAGLEVDVEASVEAAGADRSWQPQVLWDHWTGGEDLDAVVSVDGAALDTTLEQLEEQLGTAPEDGEVGFRRGQVRVVDPVPGEGFDREAARDALVAAYLSEDGRAELDLETVEPAIDEADVQDALDGFANPAVSGPVTLVFEGTPVRLQPREFTPALAMVPEDGRLVPQVDREALQQLVGDRVGDDGAPVDATVRIVDGRPQVVPAQPGVTYDPADVEAVFLDLVASPGERRARVEASVAEPELTTAEVRELGITEVAGQFTTYYPHADYRNVNLGRAAELIDGTLLLPGETFSLNDTVGERTRENGFTEGFVINDGILVEDLGGGVSQMATTIFNAMFFAGYEDVEHKPHSFYIDRYPVGREATVAWGAIDLRFRNDSDHGVLIDTAVSPSSPGGQGSVTVRLWSTKEWDVESITSDRYNFTEPATRRLSTPDCYPNSGYGGFDVDVTRVFRRVGESEVVRREVFTTTYTPSDTVVCVEPGQEG</sequence>
<dbReference type="PANTHER" id="PTHR35788">
    <property type="entry name" value="EXPORTED PROTEIN-RELATED"/>
    <property type="match status" value="1"/>
</dbReference>
<dbReference type="RefSeq" id="WP_179518909.1">
    <property type="nucleotide sequence ID" value="NZ_JACCAC010000001.1"/>
</dbReference>
<dbReference type="InterPro" id="IPR007391">
    <property type="entry name" value="Vancomycin_resist_VanW"/>
</dbReference>
<dbReference type="Pfam" id="PF12229">
    <property type="entry name" value="PG_binding_4"/>
    <property type="match status" value="1"/>
</dbReference>
<keyword evidence="3" id="KW-1185">Reference proteome</keyword>
<organism evidence="2 3">
    <name type="scientific">Nocardioides perillae</name>
    <dbReference type="NCBI Taxonomy" id="1119534"/>
    <lineage>
        <taxon>Bacteria</taxon>
        <taxon>Bacillati</taxon>
        <taxon>Actinomycetota</taxon>
        <taxon>Actinomycetes</taxon>
        <taxon>Propionibacteriales</taxon>
        <taxon>Nocardioidaceae</taxon>
        <taxon>Nocardioides</taxon>
    </lineage>
</organism>
<dbReference type="PANTHER" id="PTHR35788:SF1">
    <property type="entry name" value="EXPORTED PROTEIN"/>
    <property type="match status" value="1"/>
</dbReference>
<dbReference type="Proteomes" id="UP000544110">
    <property type="component" value="Unassembled WGS sequence"/>
</dbReference>